<protein>
    <submittedName>
        <fullName evidence="2">Uncharacterized protein</fullName>
    </submittedName>
</protein>
<reference evidence="2 3" key="1">
    <citation type="submission" date="2017-07" db="EMBL/GenBank/DDBJ databases">
        <authorList>
            <person name="Talla V."/>
            <person name="Backstrom N."/>
        </authorList>
    </citation>
    <scope>NUCLEOTIDE SEQUENCE [LARGE SCALE GENOMIC DNA]</scope>
</reference>
<dbReference type="Proteomes" id="UP000324832">
    <property type="component" value="Unassembled WGS sequence"/>
</dbReference>
<keyword evidence="1" id="KW-0472">Membrane</keyword>
<gene>
    <name evidence="2" type="ORF">LSINAPIS_LOCUS9095</name>
</gene>
<keyword evidence="1" id="KW-0812">Transmembrane</keyword>
<feature type="transmembrane region" description="Helical" evidence="1">
    <location>
        <begin position="42"/>
        <end position="63"/>
    </location>
</feature>
<organism evidence="2 3">
    <name type="scientific">Leptidea sinapis</name>
    <dbReference type="NCBI Taxonomy" id="189913"/>
    <lineage>
        <taxon>Eukaryota</taxon>
        <taxon>Metazoa</taxon>
        <taxon>Ecdysozoa</taxon>
        <taxon>Arthropoda</taxon>
        <taxon>Hexapoda</taxon>
        <taxon>Insecta</taxon>
        <taxon>Pterygota</taxon>
        <taxon>Neoptera</taxon>
        <taxon>Endopterygota</taxon>
        <taxon>Lepidoptera</taxon>
        <taxon>Glossata</taxon>
        <taxon>Ditrysia</taxon>
        <taxon>Papilionoidea</taxon>
        <taxon>Pieridae</taxon>
        <taxon>Dismorphiinae</taxon>
        <taxon>Leptidea</taxon>
    </lineage>
</organism>
<dbReference type="AlphaFoldDB" id="A0A5E4QJP0"/>
<keyword evidence="3" id="KW-1185">Reference proteome</keyword>
<sequence length="138" mass="15467">MTNDKDHQNVLCVTEHWTERLLIAVIFHQLVSVEQVTGEMRAAAALLVLLAAAGPGLAVIYNLNLRSWISRITSSSTADRHLSLKYRELVEHAPNQCLPLPRIGAKRCHVMKFSRMNTSLVNITLTIVFGLKFLTYAI</sequence>
<proteinExistence type="predicted"/>
<dbReference type="EMBL" id="FZQP02003333">
    <property type="protein sequence ID" value="VVC97911.1"/>
    <property type="molecule type" value="Genomic_DNA"/>
</dbReference>
<evidence type="ECO:0000256" key="1">
    <source>
        <dbReference type="SAM" id="Phobius"/>
    </source>
</evidence>
<evidence type="ECO:0000313" key="3">
    <source>
        <dbReference type="Proteomes" id="UP000324832"/>
    </source>
</evidence>
<name>A0A5E4QJP0_9NEOP</name>
<keyword evidence="1" id="KW-1133">Transmembrane helix</keyword>
<feature type="transmembrane region" description="Helical" evidence="1">
    <location>
        <begin position="119"/>
        <end position="137"/>
    </location>
</feature>
<accession>A0A5E4QJP0</accession>
<evidence type="ECO:0000313" key="2">
    <source>
        <dbReference type="EMBL" id="VVC97911.1"/>
    </source>
</evidence>